<dbReference type="Proteomes" id="UP000037035">
    <property type="component" value="Unassembled WGS sequence"/>
</dbReference>
<dbReference type="EMBL" id="LAVV01007223">
    <property type="protein sequence ID" value="KNZ56674.1"/>
    <property type="molecule type" value="Genomic_DNA"/>
</dbReference>
<dbReference type="AlphaFoldDB" id="A0A0L6V7H1"/>
<sequence>MQIYYQDTLELGNNVELLEKQGFITWMASVPHGGTFATKTRDFVKFIDFISEPGEEQFKCIVTLIYKDPKDVVQVSFHIFSSILKTNALWRCNLFSRDICQHMCNPRAKSDLQVSYLNPHHPTIYQPKYFSLLLIGLFIWHRPKTVVSLISNLQNCCHLHLKLVTIWLHLIVICPHHPLVLQPSPKLRFLFSNFSNNGGGQPITPSHGLSKPHWELASFHLSSAPHAISSQLRSSQGTSDSSPSAHKMYPGGIFGLLGYMLHKILTSHSSPRGQRSSFSCLGKHPPFSFFIFSHSLSFFISWNIWLYLQRYPLSPISGELLALTTQPPTHTPNVTAPHVGNGTLGVPFYPSACQGIEINKYFFFEICTTAVEFNSLIDCNHKSRKKIPIKTQYQYDTAEEIIDNFKAVLASCKQCFLFA</sequence>
<gene>
    <name evidence="1" type="ORF">VP01_2348g1</name>
</gene>
<evidence type="ECO:0000313" key="2">
    <source>
        <dbReference type="Proteomes" id="UP000037035"/>
    </source>
</evidence>
<proteinExistence type="predicted"/>
<evidence type="ECO:0000313" key="1">
    <source>
        <dbReference type="EMBL" id="KNZ56674.1"/>
    </source>
</evidence>
<dbReference type="VEuPathDB" id="FungiDB:VP01_2348g1"/>
<reference evidence="1 2" key="1">
    <citation type="submission" date="2015-08" db="EMBL/GenBank/DDBJ databases">
        <title>Next Generation Sequencing and Analysis of the Genome of Puccinia sorghi L Schw, the Causal Agent of Maize Common Rust.</title>
        <authorList>
            <person name="Rochi L."/>
            <person name="Burguener G."/>
            <person name="Darino M."/>
            <person name="Turjanski A."/>
            <person name="Kreff E."/>
            <person name="Dieguez M.J."/>
            <person name="Sacco F."/>
        </authorList>
    </citation>
    <scope>NUCLEOTIDE SEQUENCE [LARGE SCALE GENOMIC DNA]</scope>
    <source>
        <strain evidence="1 2">RO10H11247</strain>
    </source>
</reference>
<protein>
    <submittedName>
        <fullName evidence="1">Uncharacterized protein</fullName>
    </submittedName>
</protein>
<comment type="caution">
    <text evidence="1">The sequence shown here is derived from an EMBL/GenBank/DDBJ whole genome shotgun (WGS) entry which is preliminary data.</text>
</comment>
<name>A0A0L6V7H1_9BASI</name>
<keyword evidence="2" id="KW-1185">Reference proteome</keyword>
<organism evidence="1 2">
    <name type="scientific">Puccinia sorghi</name>
    <dbReference type="NCBI Taxonomy" id="27349"/>
    <lineage>
        <taxon>Eukaryota</taxon>
        <taxon>Fungi</taxon>
        <taxon>Dikarya</taxon>
        <taxon>Basidiomycota</taxon>
        <taxon>Pucciniomycotina</taxon>
        <taxon>Pucciniomycetes</taxon>
        <taxon>Pucciniales</taxon>
        <taxon>Pucciniaceae</taxon>
        <taxon>Puccinia</taxon>
    </lineage>
</organism>
<accession>A0A0L6V7H1</accession>